<comment type="caution">
    <text evidence="4">The sequence shown here is derived from an EMBL/GenBank/DDBJ whole genome shotgun (WGS) entry which is preliminary data.</text>
</comment>
<keyword evidence="5" id="KW-1185">Reference proteome</keyword>
<dbReference type="GO" id="GO:0016787">
    <property type="term" value="F:hydrolase activity"/>
    <property type="evidence" value="ECO:0007669"/>
    <property type="project" value="UniProtKB-KW"/>
</dbReference>
<dbReference type="SUPFAM" id="SSF53474">
    <property type="entry name" value="alpha/beta-Hydrolases"/>
    <property type="match status" value="1"/>
</dbReference>
<evidence type="ECO:0000313" key="4">
    <source>
        <dbReference type="EMBL" id="EDY17163.1"/>
    </source>
</evidence>
<dbReference type="AlphaFoldDB" id="B4D8V5"/>
<dbReference type="InterPro" id="IPR050300">
    <property type="entry name" value="GDXG_lipolytic_enzyme"/>
</dbReference>
<evidence type="ECO:0000313" key="5">
    <source>
        <dbReference type="Proteomes" id="UP000005824"/>
    </source>
</evidence>
<evidence type="ECO:0000256" key="1">
    <source>
        <dbReference type="ARBA" id="ARBA00022801"/>
    </source>
</evidence>
<dbReference type="Gene3D" id="3.40.50.1820">
    <property type="entry name" value="alpha/beta hydrolase"/>
    <property type="match status" value="1"/>
</dbReference>
<evidence type="ECO:0000259" key="3">
    <source>
        <dbReference type="Pfam" id="PF07859"/>
    </source>
</evidence>
<protein>
    <submittedName>
        <fullName evidence="4">Esterase/lipase-like protein</fullName>
    </submittedName>
</protein>
<gene>
    <name evidence="4" type="ORF">CfE428DRAFT_5345</name>
</gene>
<sequence>MVAANYRLSPKATYPAYLDDSAAAVAWVVAHAAEQHFDPSRIFVSGHSAGGYLAYMIGLDDRWLKPYGLKPSAIAGLIPISGQTMTHYTVREERGITDHNVISADEAAPINHLHKDTPPMLILYADRDMAARREENRYLAAVLRATGDTHVQELQINDRTHGSIAGDIAHPGDPAAEAILHFIADPSSRDDCVEELGRAYAFFSTIPHRTNGPSPLMCGVNRRRISAVSAAHRSRGKIVNPANRYSAPAPCPSDSTTCSGRRPFRIRERHRRSLPRQRHRNRRVPPA</sequence>
<feature type="compositionally biased region" description="Basic residues" evidence="2">
    <location>
        <begin position="262"/>
        <end position="287"/>
    </location>
</feature>
<dbReference type="InParanoid" id="B4D8V5"/>
<proteinExistence type="predicted"/>
<reference evidence="4 5" key="1">
    <citation type="journal article" date="2011" name="J. Bacteriol.">
        <title>Genome sequence of Chthoniobacter flavus Ellin428, an aerobic heterotrophic soil bacterium.</title>
        <authorList>
            <person name="Kant R."/>
            <person name="van Passel M.W."/>
            <person name="Palva A."/>
            <person name="Lucas S."/>
            <person name="Lapidus A."/>
            <person name="Glavina Del Rio T."/>
            <person name="Dalin E."/>
            <person name="Tice H."/>
            <person name="Bruce D."/>
            <person name="Goodwin L."/>
            <person name="Pitluck S."/>
            <person name="Larimer F.W."/>
            <person name="Land M.L."/>
            <person name="Hauser L."/>
            <person name="Sangwan P."/>
            <person name="de Vos W.M."/>
            <person name="Janssen P.H."/>
            <person name="Smidt H."/>
        </authorList>
    </citation>
    <scope>NUCLEOTIDE SEQUENCE [LARGE SCALE GENOMIC DNA]</scope>
    <source>
        <strain evidence="4 5">Ellin428</strain>
    </source>
</reference>
<feature type="domain" description="Alpha/beta hydrolase fold-3" evidence="3">
    <location>
        <begin position="2"/>
        <end position="161"/>
    </location>
</feature>
<dbReference type="Pfam" id="PF07859">
    <property type="entry name" value="Abhydrolase_3"/>
    <property type="match status" value="1"/>
</dbReference>
<feature type="region of interest" description="Disordered" evidence="2">
    <location>
        <begin position="246"/>
        <end position="287"/>
    </location>
</feature>
<dbReference type="PANTHER" id="PTHR48081">
    <property type="entry name" value="AB HYDROLASE SUPERFAMILY PROTEIN C4A8.06C"/>
    <property type="match status" value="1"/>
</dbReference>
<dbReference type="eggNOG" id="COG0657">
    <property type="taxonomic scope" value="Bacteria"/>
</dbReference>
<dbReference type="PANTHER" id="PTHR48081:SF9">
    <property type="entry name" value="CARBOXYLESTERASE"/>
    <property type="match status" value="1"/>
</dbReference>
<name>B4D8V5_9BACT</name>
<accession>B4D8V5</accession>
<dbReference type="InterPro" id="IPR029058">
    <property type="entry name" value="AB_hydrolase_fold"/>
</dbReference>
<keyword evidence="1" id="KW-0378">Hydrolase</keyword>
<evidence type="ECO:0000256" key="2">
    <source>
        <dbReference type="SAM" id="MobiDB-lite"/>
    </source>
</evidence>
<dbReference type="EMBL" id="ABVL01000023">
    <property type="protein sequence ID" value="EDY17163.1"/>
    <property type="molecule type" value="Genomic_DNA"/>
</dbReference>
<dbReference type="Proteomes" id="UP000005824">
    <property type="component" value="Unassembled WGS sequence"/>
</dbReference>
<dbReference type="STRING" id="497964.CfE428DRAFT_5345"/>
<organism evidence="4 5">
    <name type="scientific">Chthoniobacter flavus Ellin428</name>
    <dbReference type="NCBI Taxonomy" id="497964"/>
    <lineage>
        <taxon>Bacteria</taxon>
        <taxon>Pseudomonadati</taxon>
        <taxon>Verrucomicrobiota</taxon>
        <taxon>Spartobacteria</taxon>
        <taxon>Chthoniobacterales</taxon>
        <taxon>Chthoniobacteraceae</taxon>
        <taxon>Chthoniobacter</taxon>
    </lineage>
</organism>
<dbReference type="InterPro" id="IPR013094">
    <property type="entry name" value="AB_hydrolase_3"/>
</dbReference>